<dbReference type="InterPro" id="IPR027417">
    <property type="entry name" value="P-loop_NTPase"/>
</dbReference>
<gene>
    <name evidence="2" type="ORF">OKIOD_LOCUS12219</name>
</gene>
<organism evidence="2 3">
    <name type="scientific">Oikopleura dioica</name>
    <name type="common">Tunicate</name>
    <dbReference type="NCBI Taxonomy" id="34765"/>
    <lineage>
        <taxon>Eukaryota</taxon>
        <taxon>Metazoa</taxon>
        <taxon>Chordata</taxon>
        <taxon>Tunicata</taxon>
        <taxon>Appendicularia</taxon>
        <taxon>Copelata</taxon>
        <taxon>Oikopleuridae</taxon>
        <taxon>Oikopleura</taxon>
    </lineage>
</organism>
<feature type="compositionally biased region" description="Acidic residues" evidence="1">
    <location>
        <begin position="60"/>
        <end position="73"/>
    </location>
</feature>
<evidence type="ECO:0000256" key="1">
    <source>
        <dbReference type="SAM" id="MobiDB-lite"/>
    </source>
</evidence>
<evidence type="ECO:0000313" key="3">
    <source>
        <dbReference type="Proteomes" id="UP001158576"/>
    </source>
</evidence>
<feature type="region of interest" description="Disordered" evidence="1">
    <location>
        <begin position="51"/>
        <end position="73"/>
    </location>
</feature>
<dbReference type="Proteomes" id="UP001158576">
    <property type="component" value="Chromosome 1"/>
</dbReference>
<accession>A0ABN7SXQ1</accession>
<name>A0ABN7SXQ1_OIKDI</name>
<keyword evidence="3" id="KW-1185">Reference proteome</keyword>
<dbReference type="EMBL" id="OU015566">
    <property type="protein sequence ID" value="CAG5107710.1"/>
    <property type="molecule type" value="Genomic_DNA"/>
</dbReference>
<proteinExistence type="predicted"/>
<protein>
    <submittedName>
        <fullName evidence="2">Oidioi.mRNA.OKI2018_I69.chr1.g3454.t1.cds</fullName>
    </submittedName>
</protein>
<feature type="compositionally biased region" description="Polar residues" evidence="1">
    <location>
        <begin position="312"/>
        <end position="333"/>
    </location>
</feature>
<dbReference type="Gene3D" id="3.40.50.300">
    <property type="entry name" value="P-loop containing nucleotide triphosphate hydrolases"/>
    <property type="match status" value="1"/>
</dbReference>
<evidence type="ECO:0000313" key="2">
    <source>
        <dbReference type="EMBL" id="CAG5107710.1"/>
    </source>
</evidence>
<reference evidence="2 3" key="1">
    <citation type="submission" date="2021-04" db="EMBL/GenBank/DDBJ databases">
        <authorList>
            <person name="Bliznina A."/>
        </authorList>
    </citation>
    <scope>NUCLEOTIDE SEQUENCE [LARGE SCALE GENOMIC DNA]</scope>
</reference>
<feature type="region of interest" description="Disordered" evidence="1">
    <location>
        <begin position="312"/>
        <end position="336"/>
    </location>
</feature>
<dbReference type="SUPFAM" id="SSF52540">
    <property type="entry name" value="P-loop containing nucleoside triphosphate hydrolases"/>
    <property type="match status" value="1"/>
</dbReference>
<sequence>MIEEVPQQFTQSALDVPCAASSELQNSSDIGSGLILQHKLSEQKDTYDAHQIDSGYLDPSDIEETEEEEDELSEIENEHIQRVFVPRETEHKLKRRRNLLVTKLHHLRKDLNILVIGPDNAGKTSLINSLGYMINQDDKGNLKWRNFADYDLGRTFKYKAARVWPLEKQKVRNSPQVAPKKNLTFYEASGLQKCGDVEKSSTILQYFLEGRITPGLLTLFLLMTTDDITARYCDLSTDPRVLESRRVHAIVHCTAADQPPNNDLIKLVQAAMAKSKDPRVKKMPILTCVTSPHGEVKQVPVYETSSYDMSAQVRSNSVSGPSSGMRRNSSTGRLTGGHKSSFGAANLCEPRVCREVTYYAPDYNPVTDESETDNIQPDNDINNGLLRLFDDILRVSQRDNTKGRGRRLVNMIVELFN</sequence>